<reference evidence="2" key="1">
    <citation type="submission" date="2006-10" db="EMBL/GenBank/DDBJ databases">
        <title>Complete sequence of Solibacter usitatus Ellin6076.</title>
        <authorList>
            <consortium name="US DOE Joint Genome Institute"/>
            <person name="Copeland A."/>
            <person name="Lucas S."/>
            <person name="Lapidus A."/>
            <person name="Barry K."/>
            <person name="Detter J.C."/>
            <person name="Glavina del Rio T."/>
            <person name="Hammon N."/>
            <person name="Israni S."/>
            <person name="Dalin E."/>
            <person name="Tice H."/>
            <person name="Pitluck S."/>
            <person name="Thompson L.S."/>
            <person name="Brettin T."/>
            <person name="Bruce D."/>
            <person name="Han C."/>
            <person name="Tapia R."/>
            <person name="Gilna P."/>
            <person name="Schmutz J."/>
            <person name="Larimer F."/>
            <person name="Land M."/>
            <person name="Hauser L."/>
            <person name="Kyrpides N."/>
            <person name="Mikhailova N."/>
            <person name="Janssen P.H."/>
            <person name="Kuske C.R."/>
            <person name="Richardson P."/>
        </authorList>
    </citation>
    <scope>NUCLEOTIDE SEQUENCE</scope>
    <source>
        <strain evidence="2">Ellin6076</strain>
    </source>
</reference>
<dbReference type="InterPro" id="IPR019197">
    <property type="entry name" value="Biotin-prot_ligase_N"/>
</dbReference>
<evidence type="ECO:0000313" key="2">
    <source>
        <dbReference type="EMBL" id="ABJ81222.1"/>
    </source>
</evidence>
<dbReference type="Gene3D" id="3.40.50.880">
    <property type="match status" value="1"/>
</dbReference>
<feature type="domain" description="Biotin-protein ligase N-terminal" evidence="1">
    <location>
        <begin position="33"/>
        <end position="127"/>
    </location>
</feature>
<dbReference type="Pfam" id="PF09825">
    <property type="entry name" value="BPL_N"/>
    <property type="match status" value="1"/>
</dbReference>
<dbReference type="EMBL" id="CP000473">
    <property type="protein sequence ID" value="ABJ81222.1"/>
    <property type="molecule type" value="Genomic_DNA"/>
</dbReference>
<organism evidence="2">
    <name type="scientific">Solibacter usitatus (strain Ellin6076)</name>
    <dbReference type="NCBI Taxonomy" id="234267"/>
    <lineage>
        <taxon>Bacteria</taxon>
        <taxon>Pseudomonadati</taxon>
        <taxon>Acidobacteriota</taxon>
        <taxon>Terriglobia</taxon>
        <taxon>Bryobacterales</taxon>
        <taxon>Solibacteraceae</taxon>
        <taxon>Candidatus Solibacter</taxon>
    </lineage>
</organism>
<dbReference type="eggNOG" id="COG4285">
    <property type="taxonomic scope" value="Bacteria"/>
</dbReference>
<name>Q02CJ4_SOLUE</name>
<dbReference type="InterPro" id="IPR029062">
    <property type="entry name" value="Class_I_gatase-like"/>
</dbReference>
<dbReference type="PROSITE" id="PS51257">
    <property type="entry name" value="PROKAR_LIPOPROTEIN"/>
    <property type="match status" value="1"/>
</dbReference>
<dbReference type="HOGENOM" id="CLU_1110815_0_0_0"/>
<dbReference type="KEGG" id="sus:Acid_0209"/>
<dbReference type="CDD" id="cd03144">
    <property type="entry name" value="GATase1_ScBLP_like"/>
    <property type="match status" value="1"/>
</dbReference>
<protein>
    <recommendedName>
        <fullName evidence="1">Biotin-protein ligase N-terminal domain-containing protein</fullName>
    </recommendedName>
</protein>
<sequence length="250" mass="26451" precursor="true">MRSRPYRALTIVCLVLISTSCGERDGRGQPNASILLFNGTGASANDVDAVEAILKNNHLSYSTAKSSELNGMDQSRIRQYRLLIFPGGNFVAMGNSLTAGATESIRKAVHGGLNYLGICAGGFLAGKYNSPYNGLNLTSGVQFGFYAAEGRGIRKTAVPIALTGASTLDQYWEDGPEFSGWGAVIGKYPDGTPAIVEGTFGSGWVLLSGVHPEAPASWRRGMIFGTPASVDHEYAGTLIRAALNRTSLSH</sequence>
<gene>
    <name evidence="2" type="ordered locus">Acid_0209</name>
</gene>
<dbReference type="AlphaFoldDB" id="Q02CJ4"/>
<dbReference type="InParanoid" id="Q02CJ4"/>
<dbReference type="SUPFAM" id="SSF52317">
    <property type="entry name" value="Class I glutamine amidotransferase-like"/>
    <property type="match status" value="1"/>
</dbReference>
<proteinExistence type="predicted"/>
<dbReference type="OrthoDB" id="20888at2"/>
<evidence type="ECO:0000259" key="1">
    <source>
        <dbReference type="Pfam" id="PF09825"/>
    </source>
</evidence>
<accession>Q02CJ4</accession>